<dbReference type="Proteomes" id="UP000011529">
    <property type="component" value="Unassembled WGS sequence"/>
</dbReference>
<sequence>MTIRAQSPNRPEARIGPPPPTFVRFNPDIESPMKLRQVARAETSSSFPW</sequence>
<evidence type="ECO:0000256" key="1">
    <source>
        <dbReference type="SAM" id="MobiDB-lite"/>
    </source>
</evidence>
<name>M2ANX8_9BACT</name>
<dbReference type="AlphaFoldDB" id="M2ANX8"/>
<reference evidence="2" key="1">
    <citation type="submission" date="2012-11" db="EMBL/GenBank/DDBJ databases">
        <title>Permanent draft genomes of Rhodopirellula europaea strain SH398 and 6C.</title>
        <authorList>
            <person name="Richter M."/>
            <person name="Richter-Heitmann T."/>
            <person name="Frank C."/>
            <person name="Harder J."/>
            <person name="Glockner F.O."/>
        </authorList>
    </citation>
    <scope>NUCLEOTIDE SEQUENCE</scope>
    <source>
        <strain evidence="2">6C</strain>
    </source>
</reference>
<organism evidence="2 3">
    <name type="scientific">Rhodopirellula europaea 6C</name>
    <dbReference type="NCBI Taxonomy" id="1263867"/>
    <lineage>
        <taxon>Bacteria</taxon>
        <taxon>Pseudomonadati</taxon>
        <taxon>Planctomycetota</taxon>
        <taxon>Planctomycetia</taxon>
        <taxon>Pirellulales</taxon>
        <taxon>Pirellulaceae</taxon>
        <taxon>Rhodopirellula</taxon>
    </lineage>
</organism>
<gene>
    <name evidence="2" type="ORF">RE6C_04844</name>
</gene>
<accession>M2ANX8</accession>
<reference evidence="2" key="2">
    <citation type="journal article" date="2013" name="Mar. Genomics">
        <title>Expression of sulfatases in Rhodopirellula baltica and the diversity of sulfatases in the genus Rhodopirellula.</title>
        <authorList>
            <person name="Wegner C.E."/>
            <person name="Richter-Heitmann T."/>
            <person name="Klindworth A."/>
            <person name="Klockow C."/>
            <person name="Richter M."/>
            <person name="Achstetter T."/>
            <person name="Glockner F.O."/>
            <person name="Harder J."/>
        </authorList>
    </citation>
    <scope>NUCLEOTIDE SEQUENCE [LARGE SCALE GENOMIC DNA]</scope>
    <source>
        <strain evidence="2">6C</strain>
    </source>
</reference>
<keyword evidence="3" id="KW-1185">Reference proteome</keyword>
<comment type="caution">
    <text evidence="2">The sequence shown here is derived from an EMBL/GenBank/DDBJ whole genome shotgun (WGS) entry which is preliminary data.</text>
</comment>
<dbReference type="PATRIC" id="fig|1263867.3.peg.5200"/>
<feature type="region of interest" description="Disordered" evidence="1">
    <location>
        <begin position="1"/>
        <end position="21"/>
    </location>
</feature>
<evidence type="ECO:0000313" key="2">
    <source>
        <dbReference type="EMBL" id="EMB14422.1"/>
    </source>
</evidence>
<dbReference type="EMBL" id="ANMO01000216">
    <property type="protein sequence ID" value="EMB14422.1"/>
    <property type="molecule type" value="Genomic_DNA"/>
</dbReference>
<evidence type="ECO:0000313" key="3">
    <source>
        <dbReference type="Proteomes" id="UP000011529"/>
    </source>
</evidence>
<protein>
    <submittedName>
        <fullName evidence="2">Uncharacterized protein</fullName>
    </submittedName>
</protein>
<proteinExistence type="predicted"/>